<keyword evidence="1" id="KW-0472">Membrane</keyword>
<feature type="non-terminal residue" evidence="2">
    <location>
        <position position="56"/>
    </location>
</feature>
<name>A0A382M5S2_9ZZZZ</name>
<evidence type="ECO:0000256" key="1">
    <source>
        <dbReference type="SAM" id="Phobius"/>
    </source>
</evidence>
<dbReference type="AlphaFoldDB" id="A0A382M5S2"/>
<gene>
    <name evidence="2" type="ORF">METZ01_LOCUS296822</name>
</gene>
<proteinExistence type="predicted"/>
<reference evidence="2" key="1">
    <citation type="submission" date="2018-05" db="EMBL/GenBank/DDBJ databases">
        <authorList>
            <person name="Lanie J.A."/>
            <person name="Ng W.-L."/>
            <person name="Kazmierczak K.M."/>
            <person name="Andrzejewski T.M."/>
            <person name="Davidsen T.M."/>
            <person name="Wayne K.J."/>
            <person name="Tettelin H."/>
            <person name="Glass J.I."/>
            <person name="Rusch D."/>
            <person name="Podicherti R."/>
            <person name="Tsui H.-C.T."/>
            <person name="Winkler M.E."/>
        </authorList>
    </citation>
    <scope>NUCLEOTIDE SEQUENCE</scope>
</reference>
<feature type="transmembrane region" description="Helical" evidence="1">
    <location>
        <begin position="12"/>
        <end position="32"/>
    </location>
</feature>
<protein>
    <recommendedName>
        <fullName evidence="3">ABC transmembrane type-1 domain-containing protein</fullName>
    </recommendedName>
</protein>
<evidence type="ECO:0008006" key="3">
    <source>
        <dbReference type="Google" id="ProtNLM"/>
    </source>
</evidence>
<sequence>MNWLRTSSFIPITVVIAVIMMIWYAGAVYLNAPVLIDQYERQKTEWNFEKLRQDAW</sequence>
<keyword evidence="1" id="KW-1133">Transmembrane helix</keyword>
<organism evidence="2">
    <name type="scientific">marine metagenome</name>
    <dbReference type="NCBI Taxonomy" id="408172"/>
    <lineage>
        <taxon>unclassified sequences</taxon>
        <taxon>metagenomes</taxon>
        <taxon>ecological metagenomes</taxon>
    </lineage>
</organism>
<accession>A0A382M5S2</accession>
<evidence type="ECO:0000313" key="2">
    <source>
        <dbReference type="EMBL" id="SVC43968.1"/>
    </source>
</evidence>
<dbReference type="EMBL" id="UINC01091305">
    <property type="protein sequence ID" value="SVC43968.1"/>
    <property type="molecule type" value="Genomic_DNA"/>
</dbReference>
<keyword evidence="1" id="KW-0812">Transmembrane</keyword>